<evidence type="ECO:0000256" key="1">
    <source>
        <dbReference type="SAM" id="SignalP"/>
    </source>
</evidence>
<feature type="signal peptide" evidence="1">
    <location>
        <begin position="1"/>
        <end position="26"/>
    </location>
</feature>
<reference evidence="3" key="1">
    <citation type="submission" date="2016-11" db="EMBL/GenBank/DDBJ databases">
        <authorList>
            <person name="Varghese N."/>
            <person name="Submissions S."/>
        </authorList>
    </citation>
    <scope>NUCLEOTIDE SEQUENCE [LARGE SCALE GENOMIC DNA]</scope>
    <source>
        <strain evidence="3">GAS401</strain>
    </source>
</reference>
<protein>
    <recommendedName>
        <fullName evidence="4">Lipoprotein</fullName>
    </recommendedName>
</protein>
<sequence length="111" mass="12717">MTRIKLFSMAVLTLATLGTSLTGASAETLWQYNHPRRAEVNARLGYQNYRIDQGEASGRISPYRAERLHAEDRTIRYEERAMARFNGGYITPAEQRALNQQENVVSRQIGW</sequence>
<organism evidence="2 3">
    <name type="scientific">Bradyrhizobium erythrophlei</name>
    <dbReference type="NCBI Taxonomy" id="1437360"/>
    <lineage>
        <taxon>Bacteria</taxon>
        <taxon>Pseudomonadati</taxon>
        <taxon>Pseudomonadota</taxon>
        <taxon>Alphaproteobacteria</taxon>
        <taxon>Hyphomicrobiales</taxon>
        <taxon>Nitrobacteraceae</taxon>
        <taxon>Bradyrhizobium</taxon>
    </lineage>
</organism>
<evidence type="ECO:0000313" key="2">
    <source>
        <dbReference type="EMBL" id="SHN75627.1"/>
    </source>
</evidence>
<dbReference type="OrthoDB" id="7510069at2"/>
<keyword evidence="1" id="KW-0732">Signal</keyword>
<dbReference type="RefSeq" id="WP_072818713.1">
    <property type="nucleotide sequence ID" value="NZ_LT670849.1"/>
</dbReference>
<evidence type="ECO:0000313" key="3">
    <source>
        <dbReference type="Proteomes" id="UP000184096"/>
    </source>
</evidence>
<accession>A0A1M7TY57</accession>
<name>A0A1M7TY57_9BRAD</name>
<keyword evidence="3" id="KW-1185">Reference proteome</keyword>
<dbReference type="AlphaFoldDB" id="A0A1M7TY57"/>
<dbReference type="EMBL" id="LT670849">
    <property type="protein sequence ID" value="SHN75627.1"/>
    <property type="molecule type" value="Genomic_DNA"/>
</dbReference>
<evidence type="ECO:0008006" key="4">
    <source>
        <dbReference type="Google" id="ProtNLM"/>
    </source>
</evidence>
<gene>
    <name evidence="2" type="ORF">SAMN05444170_3006</name>
</gene>
<feature type="chain" id="PRO_5013088138" description="Lipoprotein" evidence="1">
    <location>
        <begin position="27"/>
        <end position="111"/>
    </location>
</feature>
<proteinExistence type="predicted"/>
<dbReference type="Proteomes" id="UP000184096">
    <property type="component" value="Chromosome I"/>
</dbReference>